<name>A0ABY2XEU8_9RHOB</name>
<sequence>MQNDPTTAIIAGFALGFSLILAIGAQNAFVLRQGLARQHVFAVCLTCAVSDALLIAAGVAGFGTLARLAPWLEGVMRFGGAAFLLVYGALSLRSAWRGGAALTVDGVATGGRGLGATLATVLAFTWLNPHVYLDTVVLLGTVSAQYEARLLFGLGAICASFAFFFALGYGARLLAPLFARPRAWAILDALIGVTMWAIAAKLIAM</sequence>
<feature type="transmembrane region" description="Helical" evidence="6">
    <location>
        <begin position="151"/>
        <end position="171"/>
    </location>
</feature>
<evidence type="ECO:0000313" key="8">
    <source>
        <dbReference type="Proteomes" id="UP001191082"/>
    </source>
</evidence>
<dbReference type="PANTHER" id="PTHR30086:SF20">
    <property type="entry name" value="ARGININE EXPORTER PROTEIN ARGO-RELATED"/>
    <property type="match status" value="1"/>
</dbReference>
<proteinExistence type="predicted"/>
<evidence type="ECO:0000256" key="3">
    <source>
        <dbReference type="ARBA" id="ARBA00022692"/>
    </source>
</evidence>
<dbReference type="EMBL" id="VCPC01000001">
    <property type="protein sequence ID" value="TMV14895.1"/>
    <property type="molecule type" value="Genomic_DNA"/>
</dbReference>
<feature type="transmembrane region" description="Helical" evidence="6">
    <location>
        <begin position="183"/>
        <end position="204"/>
    </location>
</feature>
<dbReference type="InterPro" id="IPR001123">
    <property type="entry name" value="LeuE-type"/>
</dbReference>
<dbReference type="Pfam" id="PF01810">
    <property type="entry name" value="LysE"/>
    <property type="match status" value="1"/>
</dbReference>
<keyword evidence="3 6" id="KW-0812">Transmembrane</keyword>
<organism evidence="7 8">
    <name type="scientific">Arenibacterium halophilum</name>
    <dbReference type="NCBI Taxonomy" id="2583821"/>
    <lineage>
        <taxon>Bacteria</taxon>
        <taxon>Pseudomonadati</taxon>
        <taxon>Pseudomonadota</taxon>
        <taxon>Alphaproteobacteria</taxon>
        <taxon>Rhodobacterales</taxon>
        <taxon>Paracoccaceae</taxon>
        <taxon>Arenibacterium</taxon>
    </lineage>
</organism>
<evidence type="ECO:0000256" key="1">
    <source>
        <dbReference type="ARBA" id="ARBA00004651"/>
    </source>
</evidence>
<accession>A0ABY2XEU8</accession>
<keyword evidence="8" id="KW-1185">Reference proteome</keyword>
<keyword evidence="4 6" id="KW-1133">Transmembrane helix</keyword>
<comment type="subcellular location">
    <subcellularLocation>
        <location evidence="1">Cell membrane</location>
        <topology evidence="1">Multi-pass membrane protein</topology>
    </subcellularLocation>
</comment>
<dbReference type="Proteomes" id="UP001191082">
    <property type="component" value="Unassembled WGS sequence"/>
</dbReference>
<evidence type="ECO:0000256" key="5">
    <source>
        <dbReference type="ARBA" id="ARBA00023136"/>
    </source>
</evidence>
<keyword evidence="2" id="KW-1003">Cell membrane</keyword>
<reference evidence="7 8" key="1">
    <citation type="submission" date="2019-05" db="EMBL/GenBank/DDBJ databases">
        <title>Marivita sp. nov. isolated from sea sediment.</title>
        <authorList>
            <person name="Kim W."/>
        </authorList>
    </citation>
    <scope>NUCLEOTIDE SEQUENCE [LARGE SCALE GENOMIC DNA]</scope>
    <source>
        <strain evidence="7 8">CAU 1492</strain>
    </source>
</reference>
<evidence type="ECO:0000256" key="2">
    <source>
        <dbReference type="ARBA" id="ARBA00022475"/>
    </source>
</evidence>
<feature type="transmembrane region" description="Helical" evidence="6">
    <location>
        <begin position="40"/>
        <end position="62"/>
    </location>
</feature>
<gene>
    <name evidence="7" type="ORF">FGK64_02635</name>
</gene>
<evidence type="ECO:0000313" key="7">
    <source>
        <dbReference type="EMBL" id="TMV14895.1"/>
    </source>
</evidence>
<feature type="transmembrane region" description="Helical" evidence="6">
    <location>
        <begin position="74"/>
        <end position="92"/>
    </location>
</feature>
<evidence type="ECO:0000256" key="4">
    <source>
        <dbReference type="ARBA" id="ARBA00022989"/>
    </source>
</evidence>
<dbReference type="RefSeq" id="WP_138862247.1">
    <property type="nucleotide sequence ID" value="NZ_VCPC01000001.1"/>
</dbReference>
<evidence type="ECO:0000256" key="6">
    <source>
        <dbReference type="SAM" id="Phobius"/>
    </source>
</evidence>
<protein>
    <submittedName>
        <fullName evidence="7">Amino acid transporter</fullName>
    </submittedName>
</protein>
<comment type="caution">
    <text evidence="7">The sequence shown here is derived from an EMBL/GenBank/DDBJ whole genome shotgun (WGS) entry which is preliminary data.</text>
</comment>
<feature type="transmembrane region" description="Helical" evidence="6">
    <location>
        <begin position="6"/>
        <end position="28"/>
    </location>
</feature>
<keyword evidence="5 6" id="KW-0472">Membrane</keyword>
<feature type="transmembrane region" description="Helical" evidence="6">
    <location>
        <begin position="113"/>
        <end position="131"/>
    </location>
</feature>
<dbReference type="PANTHER" id="PTHR30086">
    <property type="entry name" value="ARGININE EXPORTER PROTEIN ARGO"/>
    <property type="match status" value="1"/>
</dbReference>